<accession>A0A1V0V078</accession>
<proteinExistence type="predicted"/>
<sequence length="64" mass="7744">MELIEERNGFKICEREESELGYSPSIRYAVFHPEEVWFANFKSLKEAQEFCDKEDVDLWLLIER</sequence>
<protein>
    <submittedName>
        <fullName evidence="1">Uncharacterized protein</fullName>
    </submittedName>
</protein>
<evidence type="ECO:0000313" key="1">
    <source>
        <dbReference type="EMBL" id="ARF70708.1"/>
    </source>
</evidence>
<evidence type="ECO:0000313" key="2">
    <source>
        <dbReference type="Proteomes" id="UP000192727"/>
    </source>
</evidence>
<dbReference type="EMBL" id="CP020558">
    <property type="protein sequence ID" value="ARF70708.1"/>
    <property type="molecule type" value="Genomic_DNA"/>
</dbReference>
<keyword evidence="1" id="KW-0614">Plasmid</keyword>
<organism evidence="1 2">
    <name type="scientific">Paenibacillus larvae subsp. pulvifaciens</name>
    <dbReference type="NCBI Taxonomy" id="1477"/>
    <lineage>
        <taxon>Bacteria</taxon>
        <taxon>Bacillati</taxon>
        <taxon>Bacillota</taxon>
        <taxon>Bacilli</taxon>
        <taxon>Bacillales</taxon>
        <taxon>Paenibacillaceae</taxon>
        <taxon>Paenibacillus</taxon>
    </lineage>
</organism>
<dbReference type="AlphaFoldDB" id="A0A1V0V078"/>
<dbReference type="Proteomes" id="UP000192727">
    <property type="component" value="Plasmid pPLP3"/>
</dbReference>
<geneLocation type="plasmid" evidence="2">
    <name>pplp3</name>
</geneLocation>
<reference evidence="1 2" key="1">
    <citation type="submission" date="2017-03" db="EMBL/GenBank/DDBJ databases">
        <title>Paenibacillus larvae genome sequencing.</title>
        <authorList>
            <person name="Dingman D.W."/>
        </authorList>
    </citation>
    <scope>NUCLEOTIDE SEQUENCE [LARGE SCALE GENOMIC DNA]</scope>
    <source>
        <strain evidence="1 2">SAG 10367</strain>
        <plasmid evidence="2">pplp3</plasmid>
    </source>
</reference>
<name>A0A1V0V078_9BACL</name>
<gene>
    <name evidence="1" type="ORF">B7C51_24860</name>
</gene>